<sequence>MAPFLPSAPPLAHRSANLDATACDDIILQDRLVVVTISLAVLLAALAISILLAYRSWRRAGAEYSALKQAHDRLASTNDFFSKRIDKLQAQLNHLRAISQVHNDNGGGGHIPDSPAGLPSERRIDEDPFSVGEYESDTEGCDSPIVKTATAQPIFVTPKARKTSVFSDGSSPRALIMTPTSSCGDEVPSPVRESFGLVDSMSTMGKDDDGDGNEGETFSTFCGVHAEAAGPVHGESSSGAADAGVWKGDVAAPVKKYQASVEDVPPTPRFPLE</sequence>
<protein>
    <submittedName>
        <fullName evidence="2">Uncharacterized protein</fullName>
    </submittedName>
</protein>
<dbReference type="Proteomes" id="UP001174691">
    <property type="component" value="Unassembled WGS sequence"/>
</dbReference>
<keyword evidence="1" id="KW-0472">Membrane</keyword>
<evidence type="ECO:0000313" key="3">
    <source>
        <dbReference type="Proteomes" id="UP001174691"/>
    </source>
</evidence>
<dbReference type="EMBL" id="JANBVN010000043">
    <property type="protein sequence ID" value="KAJ9157984.1"/>
    <property type="molecule type" value="Genomic_DNA"/>
</dbReference>
<keyword evidence="3" id="KW-1185">Reference proteome</keyword>
<organism evidence="2 3">
    <name type="scientific">Coniochaeta hoffmannii</name>
    <dbReference type="NCBI Taxonomy" id="91930"/>
    <lineage>
        <taxon>Eukaryota</taxon>
        <taxon>Fungi</taxon>
        <taxon>Dikarya</taxon>
        <taxon>Ascomycota</taxon>
        <taxon>Pezizomycotina</taxon>
        <taxon>Sordariomycetes</taxon>
        <taxon>Sordariomycetidae</taxon>
        <taxon>Coniochaetales</taxon>
        <taxon>Coniochaetaceae</taxon>
        <taxon>Coniochaeta</taxon>
    </lineage>
</organism>
<accession>A0AA38RVC9</accession>
<feature type="transmembrane region" description="Helical" evidence="1">
    <location>
        <begin position="32"/>
        <end position="54"/>
    </location>
</feature>
<reference evidence="2" key="1">
    <citation type="submission" date="2022-07" db="EMBL/GenBank/DDBJ databases">
        <title>Fungi with potential for degradation of polypropylene.</title>
        <authorList>
            <person name="Gostincar C."/>
        </authorList>
    </citation>
    <scope>NUCLEOTIDE SEQUENCE</scope>
    <source>
        <strain evidence="2">EXF-13287</strain>
    </source>
</reference>
<comment type="caution">
    <text evidence="2">The sequence shown here is derived from an EMBL/GenBank/DDBJ whole genome shotgun (WGS) entry which is preliminary data.</text>
</comment>
<proteinExistence type="predicted"/>
<dbReference type="AlphaFoldDB" id="A0AA38RVC9"/>
<gene>
    <name evidence="2" type="ORF">NKR19_g3742</name>
</gene>
<evidence type="ECO:0000313" key="2">
    <source>
        <dbReference type="EMBL" id="KAJ9157984.1"/>
    </source>
</evidence>
<keyword evidence="1" id="KW-0812">Transmembrane</keyword>
<keyword evidence="1" id="KW-1133">Transmembrane helix</keyword>
<name>A0AA38RVC9_9PEZI</name>
<evidence type="ECO:0000256" key="1">
    <source>
        <dbReference type="SAM" id="Phobius"/>
    </source>
</evidence>